<organism evidence="2">
    <name type="scientific">Ajellomyces capsulatus (strain H88)</name>
    <name type="common">Darling's disease fungus</name>
    <name type="synonym">Histoplasma capsulatum</name>
    <dbReference type="NCBI Taxonomy" id="544711"/>
    <lineage>
        <taxon>Eukaryota</taxon>
        <taxon>Fungi</taxon>
        <taxon>Dikarya</taxon>
        <taxon>Ascomycota</taxon>
        <taxon>Pezizomycotina</taxon>
        <taxon>Eurotiomycetes</taxon>
        <taxon>Eurotiomycetidae</taxon>
        <taxon>Onygenales</taxon>
        <taxon>Ajellomycetaceae</taxon>
        <taxon>Histoplasma</taxon>
    </lineage>
</organism>
<reference evidence="2" key="1">
    <citation type="submission" date="2008-07" db="EMBL/GenBank/DDBJ databases">
        <title>Annotation of Ajellomyces capsulatus strain H88.</title>
        <authorList>
            <person name="Champion M."/>
            <person name="Cuomo C."/>
            <person name="Ma L.-J."/>
            <person name="Henn M.R."/>
            <person name="Sil A."/>
            <person name="Goldman B."/>
            <person name="Young S.K."/>
            <person name="Kodira C.D."/>
            <person name="Zeng Q."/>
            <person name="Koehrsen M."/>
            <person name="Alvarado L."/>
            <person name="Berlin A."/>
            <person name="Borenstein D."/>
            <person name="Chen Z."/>
            <person name="Engels R."/>
            <person name="Freedman E."/>
            <person name="Gellesch M."/>
            <person name="Goldberg J."/>
            <person name="Griggs A."/>
            <person name="Gujja S."/>
            <person name="Heiman D."/>
            <person name="Hepburn T."/>
            <person name="Howarth C."/>
            <person name="Jen D."/>
            <person name="Larson L."/>
            <person name="Lewis B."/>
            <person name="Mehta T."/>
            <person name="Park D."/>
            <person name="Pearson M."/>
            <person name="Roberts A."/>
            <person name="Saif S."/>
            <person name="Shea T."/>
            <person name="Shenoy N."/>
            <person name="Sisk P."/>
            <person name="Stolte C."/>
            <person name="Sykes S."/>
            <person name="Walk T."/>
            <person name="White J."/>
            <person name="Yandava C."/>
            <person name="Klein B."/>
            <person name="McEwen J.G."/>
            <person name="Puccia R."/>
            <person name="Goldman G.H."/>
            <person name="Felipe M.S."/>
            <person name="Nino-Vega G."/>
            <person name="San-Blas G."/>
            <person name="Taylor J."/>
            <person name="Mendoza L."/>
            <person name="Galagan J."/>
            <person name="Nusbaum C."/>
            <person name="Birren B."/>
        </authorList>
    </citation>
    <scope>NUCLEOTIDE SEQUENCE [LARGE SCALE GENOMIC DNA]</scope>
    <source>
        <strain evidence="2">H88</strain>
    </source>
</reference>
<evidence type="ECO:0000313" key="1">
    <source>
        <dbReference type="EMBL" id="EGC43299.1"/>
    </source>
</evidence>
<evidence type="ECO:0000313" key="2">
    <source>
        <dbReference type="Proteomes" id="UP000008142"/>
    </source>
</evidence>
<protein>
    <submittedName>
        <fullName evidence="1">Predicted protein</fullName>
    </submittedName>
</protein>
<proteinExistence type="predicted"/>
<dbReference type="HOGENOM" id="CLU_1786342_0_0_1"/>
<name>F0UCM3_AJEC8</name>
<sequence length="145" mass="15716">MVGGRWEGNEWRGRMTHRSIASQERAGCLVTAAAGRAAQAVQQTAETPTLAPTRDSGVTAAVNACRTRDRAEERNRTRIRIVVEQSSGRVTDLTASRRRQVDVVDAHGLSQAENLSPPPAYLPGLSLFRGHQPRPGLSVDAQCMT</sequence>
<gene>
    <name evidence="1" type="ORF">HCEG_02514</name>
</gene>
<dbReference type="Proteomes" id="UP000008142">
    <property type="component" value="Unassembled WGS sequence"/>
</dbReference>
<accession>F0UCM3</accession>
<dbReference type="AlphaFoldDB" id="F0UCM3"/>
<dbReference type="EMBL" id="DS990637">
    <property type="protein sequence ID" value="EGC43299.1"/>
    <property type="molecule type" value="Genomic_DNA"/>
</dbReference>